<evidence type="ECO:0000256" key="1">
    <source>
        <dbReference type="SAM" id="SignalP"/>
    </source>
</evidence>
<proteinExistence type="predicted"/>
<dbReference type="Proteomes" id="UP000177230">
    <property type="component" value="Unassembled WGS sequence"/>
</dbReference>
<accession>A0A1F5R7U4</accession>
<feature type="chain" id="PRO_5009520616" description="GWxTD domain-containing protein" evidence="1">
    <location>
        <begin position="22"/>
        <end position="476"/>
    </location>
</feature>
<dbReference type="InterPro" id="IPR030959">
    <property type="entry name" value="GWxTD_dom"/>
</dbReference>
<reference evidence="2 3" key="1">
    <citation type="journal article" date="2016" name="Nat. Commun.">
        <title>Thousands of microbial genomes shed light on interconnected biogeochemical processes in an aquifer system.</title>
        <authorList>
            <person name="Anantharaman K."/>
            <person name="Brown C.T."/>
            <person name="Hug L.A."/>
            <person name="Sharon I."/>
            <person name="Castelle C.J."/>
            <person name="Probst A.J."/>
            <person name="Thomas B.C."/>
            <person name="Singh A."/>
            <person name="Wilkins M.J."/>
            <person name="Karaoz U."/>
            <person name="Brodie E.L."/>
            <person name="Williams K.H."/>
            <person name="Hubbard S.S."/>
            <person name="Banfield J.F."/>
        </authorList>
    </citation>
    <scope>NUCLEOTIDE SEQUENCE [LARGE SCALE GENOMIC DNA]</scope>
</reference>
<evidence type="ECO:0008006" key="4">
    <source>
        <dbReference type="Google" id="ProtNLM"/>
    </source>
</evidence>
<dbReference type="AlphaFoldDB" id="A0A1F5R7U4"/>
<evidence type="ECO:0000313" key="3">
    <source>
        <dbReference type="Proteomes" id="UP000177230"/>
    </source>
</evidence>
<dbReference type="EMBL" id="MFFM01000038">
    <property type="protein sequence ID" value="OGF10520.1"/>
    <property type="molecule type" value="Genomic_DNA"/>
</dbReference>
<name>A0A1F5R7U4_9BACT</name>
<dbReference type="NCBIfam" id="TIGR04514">
    <property type="entry name" value="GWxTD_dom"/>
    <property type="match status" value="1"/>
</dbReference>
<gene>
    <name evidence="2" type="ORF">A2024_09240</name>
</gene>
<feature type="signal peptide" evidence="1">
    <location>
        <begin position="1"/>
        <end position="21"/>
    </location>
</feature>
<organism evidence="2 3">
    <name type="scientific">Candidatus Edwardsbacteria bacterium GWF2_54_11</name>
    <dbReference type="NCBI Taxonomy" id="1817851"/>
    <lineage>
        <taxon>Bacteria</taxon>
        <taxon>Candidatus Edwardsiibacteriota</taxon>
    </lineage>
</organism>
<dbReference type="PROSITE" id="PS51257">
    <property type="entry name" value="PROKAR_LIPOPROTEIN"/>
    <property type="match status" value="1"/>
</dbReference>
<keyword evidence="1" id="KW-0732">Signal</keyword>
<sequence>MKYRSPLYFMAFALALMGGCATLNYQKVPKPERKRYFELAAVSSQKAADEYAALADSTDREMFWRKFWKEKDPTPTTQGNERYDEHLRRVAYADTFFPQLITFWDDRGRTYIRYGEPDYREVNPMGDALYGHDPFDVSIDADIEKGSRRKISGTYGWEKWTYSQLAQTFSFLQRDVGYFLVRDLDAAKSGIAAATIMSMQAIDAPMPTLSDTMASDLYRHDYGQPLNFPFDLARFAARGKAEVWISYSIPLGKIDYDTADGRGLLNRSIVIFDEKMAEVGWEESVLAPQGPGGAVKGDELQAVDLVKFSLNPGGYTMAISLMDLNSGKTGIYKYKFSVIDYKTGAEETSDLLLCSDIRQDSSQGRFSKGGYRLIPQPGKSFKKDRDIYFYCELYNIKYSPAEPRMLRVRHLIFPKKGNKVMASQPVLIRAGSETLALTSGIATGDLPAGDYILVVEIWDQDNGKVKNVATSFRIHK</sequence>
<comment type="caution">
    <text evidence="2">The sequence shown here is derived from an EMBL/GenBank/DDBJ whole genome shotgun (WGS) entry which is preliminary data.</text>
</comment>
<evidence type="ECO:0000313" key="2">
    <source>
        <dbReference type="EMBL" id="OGF10520.1"/>
    </source>
</evidence>
<protein>
    <recommendedName>
        <fullName evidence="4">GWxTD domain-containing protein</fullName>
    </recommendedName>
</protein>